<sequence>MSADLVRLAADRLEADDE</sequence>
<reference evidence="1 2" key="1">
    <citation type="journal article" date="2012" name="J. Virol.">
        <title>Complete Genome Sequences of 138 Mycobacteriophages.</title>
        <authorList>
            <consortium name="the Science Education Alliance Phage Hunters Advancing Genomics and Evolutionary Science Program"/>
            <consortium name="the KwaZulu-Natal Research Institute for Tuberculosis and HIV Mycobacterial Genetics Course Students"/>
            <consortium name="the Phage Hunters Integrating Research and Education Program"/>
            <person name="Hatfull G.F."/>
        </authorList>
    </citation>
    <scope>NUCLEOTIDE SEQUENCE [LARGE SCALE GENOMIC DNA]</scope>
</reference>
<accession>G8I776</accession>
<evidence type="ECO:0000313" key="1">
    <source>
        <dbReference type="EMBL" id="AER48569.1"/>
    </source>
</evidence>
<evidence type="ECO:0000313" key="2">
    <source>
        <dbReference type="Proteomes" id="UP000005645"/>
    </source>
</evidence>
<protein>
    <submittedName>
        <fullName evidence="1">Uncharacterized protein</fullName>
    </submittedName>
</protein>
<dbReference type="KEGG" id="vg:40080333"/>
<gene>
    <name evidence="1" type="primary">53</name>
    <name evidence="1" type="ORF">ATHENA_53</name>
</gene>
<dbReference type="GeneID" id="40080333"/>
<dbReference type="EMBL" id="JN699003">
    <property type="protein sequence ID" value="AER48569.1"/>
    <property type="molecule type" value="Genomic_DNA"/>
</dbReference>
<dbReference type="Proteomes" id="UP000005645">
    <property type="component" value="Segment"/>
</dbReference>
<keyword evidence="2" id="KW-1185">Reference proteome</keyword>
<organism evidence="1 2">
    <name type="scientific">Mycobacterium phage Athena</name>
    <dbReference type="NCBI Taxonomy" id="1089113"/>
    <lineage>
        <taxon>Viruses</taxon>
        <taxon>Duplodnaviria</taxon>
        <taxon>Heunggongvirae</taxon>
        <taxon>Uroviricota</taxon>
        <taxon>Caudoviricetes</taxon>
        <taxon>Bclasvirinae</taxon>
        <taxon>Pipefishvirus</taxon>
        <taxon>Pipefishvirus athena</taxon>
    </lineage>
</organism>
<name>G8I776_9CAUD</name>
<dbReference type="RefSeq" id="YP_009604439.1">
    <property type="nucleotide sequence ID" value="NC_041965.1"/>
</dbReference>
<proteinExistence type="predicted"/>